<feature type="region of interest" description="Disordered" evidence="1">
    <location>
        <begin position="1"/>
        <end position="317"/>
    </location>
</feature>
<evidence type="ECO:0000256" key="1">
    <source>
        <dbReference type="SAM" id="MobiDB-lite"/>
    </source>
</evidence>
<dbReference type="OrthoDB" id="6129702at2759"/>
<comment type="caution">
    <text evidence="3">The sequence shown here is derived from an EMBL/GenBank/DDBJ whole genome shotgun (WGS) entry which is preliminary data.</text>
</comment>
<evidence type="ECO:0000313" key="3">
    <source>
        <dbReference type="EMBL" id="POR39465.1"/>
    </source>
</evidence>
<dbReference type="PANTHER" id="PTHR46333">
    <property type="entry name" value="CYTOKINESIS PROTEIN 3"/>
    <property type="match status" value="1"/>
</dbReference>
<dbReference type="Proteomes" id="UP000237481">
    <property type="component" value="Unassembled WGS sequence"/>
</dbReference>
<evidence type="ECO:0000259" key="2">
    <source>
        <dbReference type="SMART" id="SM00460"/>
    </source>
</evidence>
<proteinExistence type="predicted"/>
<protein>
    <submittedName>
        <fullName evidence="3">Kyphoscoliosis peptidase</fullName>
    </submittedName>
</protein>
<feature type="compositionally biased region" description="Basic and acidic residues" evidence="1">
    <location>
        <begin position="201"/>
        <end position="224"/>
    </location>
</feature>
<feature type="domain" description="Transglutaminase-like" evidence="2">
    <location>
        <begin position="404"/>
        <end position="478"/>
    </location>
</feature>
<sequence>MADAEEPQFNTLAERIAALNKQKNFNSVEPAARKRPPPPPPPARPATIETAPTLNAATHQTNPALPPRPNRSNPPPLPRRDTQTSVGSNGDAAQQRAAPPPLPSRTPSSPSPAQLPRRTSTQSSLLTARRNSASSEVSQLSNLSSLSNGHSISSATSHGSNGGANPRMLAPAVCDPAKLPPLPPTRRELEARAQEAAAEDAADKKAWAKEYAVRQAAKSRERPKSASPAPPSRPGLPPRLPSRPSKSPNPPAESKAEAEEPKPAPRKLPPMAIRGFGSGQRPPIPNRPSATAEDDAPPPVPLASRPSAAQINAASARPVPRAKLLNDCWPCRDWSGPDGVAAQFPRETLPRGDPVGHLARGLCEQFPSYADKARAIFTWFHHNISYDTVAFFGNNVKRMSVEDTIFSGRAVCQGYAEAYKAIANRAGLDCVVVGGHGKGFGHRPLKKGESPPPPKPAGHAWNAVRIDGGDWKLLDACWGAGHLCGANNSYKKEFSPGQFTQSNEKFGLRHFPSDPSHQFRSDGRSVSWEEYFKGPVDGEPPTFYANGGQEGIAEDSVEPKERDIPVYSGQVVRFQFSKICEHWTPEKNGLGKPPLLLLSIHGVDGRKDDMVPLETNGFWHWVDVDARDLGAPGQSVEVTQVTSFDGKDARGLSAKEYLSEKGRVGMSYAYLMKWELV</sequence>
<dbReference type="SUPFAM" id="SSF54001">
    <property type="entry name" value="Cysteine proteinases"/>
    <property type="match status" value="1"/>
</dbReference>
<feature type="compositionally biased region" description="Pro residues" evidence="1">
    <location>
        <begin position="64"/>
        <end position="77"/>
    </location>
</feature>
<evidence type="ECO:0000313" key="4">
    <source>
        <dbReference type="Proteomes" id="UP000237481"/>
    </source>
</evidence>
<organism evidence="3 4">
    <name type="scientific">Tolypocladium paradoxum</name>
    <dbReference type="NCBI Taxonomy" id="94208"/>
    <lineage>
        <taxon>Eukaryota</taxon>
        <taxon>Fungi</taxon>
        <taxon>Dikarya</taxon>
        <taxon>Ascomycota</taxon>
        <taxon>Pezizomycotina</taxon>
        <taxon>Sordariomycetes</taxon>
        <taxon>Hypocreomycetidae</taxon>
        <taxon>Hypocreales</taxon>
        <taxon>Ophiocordycipitaceae</taxon>
        <taxon>Tolypocladium</taxon>
    </lineage>
</organism>
<dbReference type="InterPro" id="IPR052557">
    <property type="entry name" value="CAP/Cytokinesis_protein"/>
</dbReference>
<dbReference type="Pfam" id="PF01841">
    <property type="entry name" value="Transglut_core"/>
    <property type="match status" value="1"/>
</dbReference>
<reference evidence="3 4" key="1">
    <citation type="submission" date="2018-01" db="EMBL/GenBank/DDBJ databases">
        <title>Harnessing the power of phylogenomics to disentangle the directionality and signatures of interkingdom host jumping in the parasitic fungal genus Tolypocladium.</title>
        <authorList>
            <person name="Quandt C.A."/>
            <person name="Patterson W."/>
            <person name="Spatafora J.W."/>
        </authorList>
    </citation>
    <scope>NUCLEOTIDE SEQUENCE [LARGE SCALE GENOMIC DNA]</scope>
    <source>
        <strain evidence="3 4">NRBC 100945</strain>
    </source>
</reference>
<dbReference type="EMBL" id="PKSG01000036">
    <property type="protein sequence ID" value="POR39465.1"/>
    <property type="molecule type" value="Genomic_DNA"/>
</dbReference>
<dbReference type="GO" id="GO:0005737">
    <property type="term" value="C:cytoplasm"/>
    <property type="evidence" value="ECO:0007669"/>
    <property type="project" value="TreeGrafter"/>
</dbReference>
<name>A0A2S4LAJ8_9HYPO</name>
<dbReference type="InterPro" id="IPR038765">
    <property type="entry name" value="Papain-like_cys_pep_sf"/>
</dbReference>
<gene>
    <name evidence="3" type="ORF">TPAR_00339</name>
</gene>
<dbReference type="Gene3D" id="3.10.620.30">
    <property type="match status" value="1"/>
</dbReference>
<feature type="compositionally biased region" description="Polar residues" evidence="1">
    <location>
        <begin position="117"/>
        <end position="130"/>
    </location>
</feature>
<keyword evidence="4" id="KW-1185">Reference proteome</keyword>
<dbReference type="STRING" id="94208.A0A2S4LAJ8"/>
<dbReference type="InterPro" id="IPR002931">
    <property type="entry name" value="Transglutaminase-like"/>
</dbReference>
<feature type="compositionally biased region" description="Polar residues" evidence="1">
    <location>
        <begin position="50"/>
        <end position="61"/>
    </location>
</feature>
<feature type="compositionally biased region" description="Basic and acidic residues" evidence="1">
    <location>
        <begin position="254"/>
        <end position="263"/>
    </location>
</feature>
<dbReference type="SMART" id="SM00460">
    <property type="entry name" value="TGc"/>
    <property type="match status" value="1"/>
</dbReference>
<dbReference type="PANTHER" id="PTHR46333:SF5">
    <property type="entry name" value="TRANSGLUTAMINASE-LIKE DOMAIN-CONTAINING PROTEIN"/>
    <property type="match status" value="1"/>
</dbReference>
<accession>A0A2S4LAJ8</accession>
<feature type="compositionally biased region" description="Pro residues" evidence="1">
    <location>
        <begin position="228"/>
        <end position="251"/>
    </location>
</feature>
<feature type="compositionally biased region" description="Low complexity" evidence="1">
    <location>
        <begin position="131"/>
        <end position="154"/>
    </location>
</feature>
<dbReference type="AlphaFoldDB" id="A0A2S4LAJ8"/>